<dbReference type="EMBL" id="JABWDY010022691">
    <property type="protein sequence ID" value="KAF5191557.1"/>
    <property type="molecule type" value="Genomic_DNA"/>
</dbReference>
<dbReference type="OrthoDB" id="1906820at2759"/>
<protein>
    <submittedName>
        <fullName evidence="2">Uncharacterized protein</fullName>
    </submittedName>
</protein>
<dbReference type="PANTHER" id="PTHR47074">
    <property type="entry name" value="BNAC02G40300D PROTEIN"/>
    <property type="match status" value="1"/>
</dbReference>
<evidence type="ECO:0000256" key="1">
    <source>
        <dbReference type="SAM" id="Phobius"/>
    </source>
</evidence>
<gene>
    <name evidence="2" type="ORF">FRX31_018858</name>
</gene>
<evidence type="ECO:0000313" key="3">
    <source>
        <dbReference type="Proteomes" id="UP000554482"/>
    </source>
</evidence>
<dbReference type="InterPro" id="IPR052929">
    <property type="entry name" value="RNase_H-like_EbsB-rel"/>
</dbReference>
<keyword evidence="3" id="KW-1185">Reference proteome</keyword>
<name>A0A7J6W3N4_THATH</name>
<reference evidence="2 3" key="1">
    <citation type="submission" date="2020-06" db="EMBL/GenBank/DDBJ databases">
        <title>Transcriptomic and genomic resources for Thalictrum thalictroides and T. hernandezii: Facilitating candidate gene discovery in an emerging model plant lineage.</title>
        <authorList>
            <person name="Arias T."/>
            <person name="Riano-Pachon D.M."/>
            <person name="Di Stilio V.S."/>
        </authorList>
    </citation>
    <scope>NUCLEOTIDE SEQUENCE [LARGE SCALE GENOMIC DNA]</scope>
    <source>
        <strain evidence="3">cv. WT478/WT964</strain>
        <tissue evidence="2">Leaves</tissue>
    </source>
</reference>
<dbReference type="AlphaFoldDB" id="A0A7J6W3N4"/>
<accession>A0A7J6W3N4</accession>
<dbReference type="Proteomes" id="UP000554482">
    <property type="component" value="Unassembled WGS sequence"/>
</dbReference>
<feature type="transmembrane region" description="Helical" evidence="1">
    <location>
        <begin position="14"/>
        <end position="33"/>
    </location>
</feature>
<keyword evidence="1" id="KW-0812">Transmembrane</keyword>
<evidence type="ECO:0000313" key="2">
    <source>
        <dbReference type="EMBL" id="KAF5191557.1"/>
    </source>
</evidence>
<comment type="caution">
    <text evidence="2">The sequence shown here is derived from an EMBL/GenBank/DDBJ whole genome shotgun (WGS) entry which is preliminary data.</text>
</comment>
<keyword evidence="1" id="KW-1133">Transmembrane helix</keyword>
<organism evidence="2 3">
    <name type="scientific">Thalictrum thalictroides</name>
    <name type="common">Rue-anemone</name>
    <name type="synonym">Anemone thalictroides</name>
    <dbReference type="NCBI Taxonomy" id="46969"/>
    <lineage>
        <taxon>Eukaryota</taxon>
        <taxon>Viridiplantae</taxon>
        <taxon>Streptophyta</taxon>
        <taxon>Embryophyta</taxon>
        <taxon>Tracheophyta</taxon>
        <taxon>Spermatophyta</taxon>
        <taxon>Magnoliopsida</taxon>
        <taxon>Ranunculales</taxon>
        <taxon>Ranunculaceae</taxon>
        <taxon>Thalictroideae</taxon>
        <taxon>Thalictrum</taxon>
    </lineage>
</organism>
<proteinExistence type="predicted"/>
<dbReference type="PANTHER" id="PTHR47074:SF11">
    <property type="entry name" value="REVERSE TRANSCRIPTASE-LIKE PROTEIN"/>
    <property type="match status" value="1"/>
</dbReference>
<sequence length="123" mass="14319">MTWFKVLKSAIMQYANYSYIVLLMASTLWHIWLAHNELRFNHSWHFPKVETIITRILQFVLDMEKGHPLTLNNHVIKILREIWIKWSPPQPGKFKMNIDGASFGNPGPCGLGCVLRNNLAVFN</sequence>
<keyword evidence="1" id="KW-0472">Membrane</keyword>